<protein>
    <submittedName>
        <fullName evidence="1">Uncharacterized protein</fullName>
    </submittedName>
</protein>
<reference evidence="1" key="2">
    <citation type="journal article" date="2022" name="New Phytol.">
        <title>Evolutionary transition to the ectomycorrhizal habit in the genomes of a hyperdiverse lineage of mushroom-forming fungi.</title>
        <authorList>
            <person name="Looney B."/>
            <person name="Miyauchi S."/>
            <person name="Morin E."/>
            <person name="Drula E."/>
            <person name="Courty P.E."/>
            <person name="Kohler A."/>
            <person name="Kuo A."/>
            <person name="LaButti K."/>
            <person name="Pangilinan J."/>
            <person name="Lipzen A."/>
            <person name="Riley R."/>
            <person name="Andreopoulos W."/>
            <person name="He G."/>
            <person name="Johnson J."/>
            <person name="Nolan M."/>
            <person name="Tritt A."/>
            <person name="Barry K.W."/>
            <person name="Grigoriev I.V."/>
            <person name="Nagy L.G."/>
            <person name="Hibbett D."/>
            <person name="Henrissat B."/>
            <person name="Matheny P.B."/>
            <person name="Labbe J."/>
            <person name="Martin F.M."/>
        </authorList>
    </citation>
    <scope>NUCLEOTIDE SEQUENCE</scope>
    <source>
        <strain evidence="1">FP105234-sp</strain>
    </source>
</reference>
<keyword evidence="2" id="KW-1185">Reference proteome</keyword>
<accession>A0ACB8RID6</accession>
<proteinExistence type="predicted"/>
<sequence>MALQRIQLQRSNTTTTMSPDPDNPASPPLLPVILTTSPSNDPPPPYPSRERRARAGTGRHPRRPTSASQPPESDAESHAHPFPAPADQAGEHTPLLSPRRVRQGSSAGARPRTVSQSSTVFSGASASPSLAQTVVSAFRLDLDSDMESEDGEEDGGPVEASAGAGPQRQRHAHVRRGTEESADAEDDELGPSLSRRKVHGWRARWRRYFRPMGRRAYWVPLVHLLLLNFPYALLAWIYLFVFTLLGTILLVVLPLGALLCFFDLLGARSLARGEVLLQSTFHGPLAYNLEYPPIFTRRCVPTSAEAEAGVGTRYEHSFYRNSYSMFTDPTSYQALFYFLVIKPGITLLLSLFVIVLVPVSLVLVFPAPAMLRLVRRLGIWQANVAVEGLYVGV</sequence>
<evidence type="ECO:0000313" key="2">
    <source>
        <dbReference type="Proteomes" id="UP000814033"/>
    </source>
</evidence>
<comment type="caution">
    <text evidence="1">The sequence shown here is derived from an EMBL/GenBank/DDBJ whole genome shotgun (WGS) entry which is preliminary data.</text>
</comment>
<dbReference type="EMBL" id="MU276008">
    <property type="protein sequence ID" value="KAI0043677.1"/>
    <property type="molecule type" value="Genomic_DNA"/>
</dbReference>
<organism evidence="1 2">
    <name type="scientific">Auriscalpium vulgare</name>
    <dbReference type="NCBI Taxonomy" id="40419"/>
    <lineage>
        <taxon>Eukaryota</taxon>
        <taxon>Fungi</taxon>
        <taxon>Dikarya</taxon>
        <taxon>Basidiomycota</taxon>
        <taxon>Agaricomycotina</taxon>
        <taxon>Agaricomycetes</taxon>
        <taxon>Russulales</taxon>
        <taxon>Auriscalpiaceae</taxon>
        <taxon>Auriscalpium</taxon>
    </lineage>
</organism>
<gene>
    <name evidence="1" type="ORF">FA95DRAFT_362760</name>
</gene>
<dbReference type="Proteomes" id="UP000814033">
    <property type="component" value="Unassembled WGS sequence"/>
</dbReference>
<evidence type="ECO:0000313" key="1">
    <source>
        <dbReference type="EMBL" id="KAI0043677.1"/>
    </source>
</evidence>
<reference evidence="1" key="1">
    <citation type="submission" date="2021-02" db="EMBL/GenBank/DDBJ databases">
        <authorList>
            <consortium name="DOE Joint Genome Institute"/>
            <person name="Ahrendt S."/>
            <person name="Looney B.P."/>
            <person name="Miyauchi S."/>
            <person name="Morin E."/>
            <person name="Drula E."/>
            <person name="Courty P.E."/>
            <person name="Chicoki N."/>
            <person name="Fauchery L."/>
            <person name="Kohler A."/>
            <person name="Kuo A."/>
            <person name="Labutti K."/>
            <person name="Pangilinan J."/>
            <person name="Lipzen A."/>
            <person name="Riley R."/>
            <person name="Andreopoulos W."/>
            <person name="He G."/>
            <person name="Johnson J."/>
            <person name="Barry K.W."/>
            <person name="Grigoriev I.V."/>
            <person name="Nagy L."/>
            <person name="Hibbett D."/>
            <person name="Henrissat B."/>
            <person name="Matheny P.B."/>
            <person name="Labbe J."/>
            <person name="Martin F."/>
        </authorList>
    </citation>
    <scope>NUCLEOTIDE SEQUENCE</scope>
    <source>
        <strain evidence="1">FP105234-sp</strain>
    </source>
</reference>
<name>A0ACB8RID6_9AGAM</name>